<evidence type="ECO:0000313" key="2">
    <source>
        <dbReference type="EMBL" id="TDL21909.1"/>
    </source>
</evidence>
<sequence length="585" mass="65507">MQRNSTLSASQQRYSHLSAEWPAPPSAFPHQSFAPPTPHPIPVPSPISPPQPAYASPNAPRQHLRRREPPPLTYISYVDVDENMDIDPSGEALEAVNGTGGKRRSRFPRSIFKSLRRLPRSLFRSRASSKRAEELANAYQEEDRQPAAGPLRSALLTPPPEIQVEYSDHGTIRLAASPRETAYDSQGFPIERQHSQRSHHTHEQDVHRTYSQGSWDPELLDANQPRQSVASTTTTTRAARRPLPETPNVPNRTSISFPTPMPIPPSQSYQSHMSHRPSQRSHASHRSQPSYSRSAHRQLPTHTESPSPSPSPPPTRTRTSRRPATFTTFSVRSTTGTITSVRAHVVRIWRFLCDLYHMPWVASRVAEDFVPVASSARSRERVTKRYRPPNLAHLGVSDNDGTSWYTPSPEQREADLHHAGHDRQRAYRYDTYTKPPHRRRHHHKPHSPRSRGASSTSGSVGYTPATPFTPYAPWAPWVIPPGSPSPTRTVRPGNPPHSDPYDVYRAAQPVYVVPQEGLARTPSGRQVPDMQRMQAMYMVPAYIPAPPPPHPSRQPNGSANPMVQPPPPILNNNYGYQGEHSSAAH</sequence>
<name>A0A4Y7Q4R4_9AGAM</name>
<reference evidence="2 3" key="1">
    <citation type="submission" date="2018-06" db="EMBL/GenBank/DDBJ databases">
        <title>A transcriptomic atlas of mushroom development highlights an independent origin of complex multicellularity.</title>
        <authorList>
            <consortium name="DOE Joint Genome Institute"/>
            <person name="Krizsan K."/>
            <person name="Almasi E."/>
            <person name="Merenyi Z."/>
            <person name="Sahu N."/>
            <person name="Viragh M."/>
            <person name="Koszo T."/>
            <person name="Mondo S."/>
            <person name="Kiss B."/>
            <person name="Balint B."/>
            <person name="Kues U."/>
            <person name="Barry K."/>
            <person name="Hegedus J.C."/>
            <person name="Henrissat B."/>
            <person name="Johnson J."/>
            <person name="Lipzen A."/>
            <person name="Ohm R."/>
            <person name="Nagy I."/>
            <person name="Pangilinan J."/>
            <person name="Yan J."/>
            <person name="Xiong Y."/>
            <person name="Grigoriev I.V."/>
            <person name="Hibbett D.S."/>
            <person name="Nagy L.G."/>
        </authorList>
    </citation>
    <scope>NUCLEOTIDE SEQUENCE [LARGE SCALE GENOMIC DNA]</scope>
    <source>
        <strain evidence="2 3">SZMC22713</strain>
    </source>
</reference>
<dbReference type="VEuPathDB" id="FungiDB:BD410DRAFT_284428"/>
<dbReference type="EMBL" id="ML170178">
    <property type="protein sequence ID" value="TDL21909.1"/>
    <property type="molecule type" value="Genomic_DNA"/>
</dbReference>
<feature type="region of interest" description="Disordered" evidence="1">
    <location>
        <begin position="193"/>
        <end position="327"/>
    </location>
</feature>
<feature type="compositionally biased region" description="Polar residues" evidence="1">
    <location>
        <begin position="1"/>
        <end position="15"/>
    </location>
</feature>
<protein>
    <submittedName>
        <fullName evidence="2">Uncharacterized protein</fullName>
    </submittedName>
</protein>
<feature type="region of interest" description="Disordered" evidence="1">
    <location>
        <begin position="433"/>
        <end position="464"/>
    </location>
</feature>
<feature type="region of interest" description="Disordered" evidence="1">
    <location>
        <begin position="390"/>
        <end position="409"/>
    </location>
</feature>
<feature type="region of interest" description="Disordered" evidence="1">
    <location>
        <begin position="1"/>
        <end position="72"/>
    </location>
</feature>
<keyword evidence="3" id="KW-1185">Reference proteome</keyword>
<evidence type="ECO:0000313" key="3">
    <source>
        <dbReference type="Proteomes" id="UP000294933"/>
    </source>
</evidence>
<evidence type="ECO:0000256" key="1">
    <source>
        <dbReference type="SAM" id="MobiDB-lite"/>
    </source>
</evidence>
<accession>A0A4Y7Q4R4</accession>
<organism evidence="2 3">
    <name type="scientific">Rickenella mellea</name>
    <dbReference type="NCBI Taxonomy" id="50990"/>
    <lineage>
        <taxon>Eukaryota</taxon>
        <taxon>Fungi</taxon>
        <taxon>Dikarya</taxon>
        <taxon>Basidiomycota</taxon>
        <taxon>Agaricomycotina</taxon>
        <taxon>Agaricomycetes</taxon>
        <taxon>Hymenochaetales</taxon>
        <taxon>Rickenellaceae</taxon>
        <taxon>Rickenella</taxon>
    </lineage>
</organism>
<dbReference type="Proteomes" id="UP000294933">
    <property type="component" value="Unassembled WGS sequence"/>
</dbReference>
<feature type="region of interest" description="Disordered" evidence="1">
    <location>
        <begin position="545"/>
        <end position="585"/>
    </location>
</feature>
<feature type="compositionally biased region" description="Polar residues" evidence="1">
    <location>
        <begin position="248"/>
        <end position="257"/>
    </location>
</feature>
<feature type="region of interest" description="Disordered" evidence="1">
    <location>
        <begin position="128"/>
        <end position="159"/>
    </location>
</feature>
<dbReference type="AlphaFoldDB" id="A0A4Y7Q4R4"/>
<feature type="compositionally biased region" description="Basic residues" evidence="1">
    <location>
        <begin position="435"/>
        <end position="449"/>
    </location>
</feature>
<feature type="compositionally biased region" description="Pro residues" evidence="1">
    <location>
        <begin position="35"/>
        <end position="52"/>
    </location>
</feature>
<feature type="compositionally biased region" description="Polar residues" evidence="1">
    <location>
        <begin position="399"/>
        <end position="409"/>
    </location>
</feature>
<gene>
    <name evidence="2" type="ORF">BD410DRAFT_284428</name>
</gene>
<feature type="compositionally biased region" description="Basic residues" evidence="1">
    <location>
        <begin position="273"/>
        <end position="285"/>
    </location>
</feature>
<proteinExistence type="predicted"/>